<dbReference type="Proteomes" id="UP000029052">
    <property type="component" value="Unassembled WGS sequence"/>
</dbReference>
<evidence type="ECO:0000313" key="7">
    <source>
        <dbReference type="Proteomes" id="UP000029052"/>
    </source>
</evidence>
<organism evidence="6 7">
    <name type="scientific">Bifidobacterium magnum</name>
    <dbReference type="NCBI Taxonomy" id="1692"/>
    <lineage>
        <taxon>Bacteria</taxon>
        <taxon>Bacillati</taxon>
        <taxon>Actinomycetota</taxon>
        <taxon>Actinomycetes</taxon>
        <taxon>Bifidobacteriales</taxon>
        <taxon>Bifidobacteriaceae</taxon>
        <taxon>Bifidobacterium</taxon>
    </lineage>
</organism>
<dbReference type="eggNOG" id="COG0225">
    <property type="taxonomic scope" value="Bacteria"/>
</dbReference>
<keyword evidence="1 4" id="KW-0560">Oxidoreductase</keyword>
<comment type="function">
    <text evidence="4">Has an important function as a repair enzyme for proteins that have been inactivated by oxidation. Catalyzes the reversible oxidation-reduction of methionine sulfoxide in proteins to methionine.</text>
</comment>
<dbReference type="GO" id="GO:0005737">
    <property type="term" value="C:cytoplasm"/>
    <property type="evidence" value="ECO:0007669"/>
    <property type="project" value="TreeGrafter"/>
</dbReference>
<dbReference type="RefSeq" id="WP_022859687.1">
    <property type="nucleotide sequence ID" value="NZ_JGZB01000002.1"/>
</dbReference>
<dbReference type="AlphaFoldDB" id="A0A087BE61"/>
<protein>
    <recommendedName>
        <fullName evidence="4">Peptide methionine sulfoxide reductase MsrA</fullName>
        <shortName evidence="4">Protein-methionine-S-oxide reductase</shortName>
        <ecNumber evidence="4">1.8.4.11</ecNumber>
    </recommendedName>
    <alternativeName>
        <fullName evidence="4">Peptide-methionine (S)-S-oxide reductase</fullName>
        <shortName evidence="4">Peptide Met(O) reductase</shortName>
    </alternativeName>
</protein>
<dbReference type="Pfam" id="PF01625">
    <property type="entry name" value="PMSR"/>
    <property type="match status" value="1"/>
</dbReference>
<evidence type="ECO:0000256" key="4">
    <source>
        <dbReference type="HAMAP-Rule" id="MF_01401"/>
    </source>
</evidence>
<dbReference type="PANTHER" id="PTHR42799:SF2">
    <property type="entry name" value="MITOCHONDRIAL PEPTIDE METHIONINE SULFOXIDE REDUCTASE"/>
    <property type="match status" value="1"/>
</dbReference>
<evidence type="ECO:0000256" key="3">
    <source>
        <dbReference type="ARBA" id="ARBA00048782"/>
    </source>
</evidence>
<dbReference type="InterPro" id="IPR050162">
    <property type="entry name" value="MsrA_MetSO_reductase"/>
</dbReference>
<feature type="active site" evidence="4">
    <location>
        <position position="12"/>
    </location>
</feature>
<dbReference type="HAMAP" id="MF_01401">
    <property type="entry name" value="MsrA"/>
    <property type="match status" value="1"/>
</dbReference>
<gene>
    <name evidence="4" type="primary">msrA</name>
    <name evidence="6" type="ORF">BMAGN_1081</name>
</gene>
<dbReference type="SUPFAM" id="SSF55068">
    <property type="entry name" value="Peptide methionine sulfoxide reductase"/>
    <property type="match status" value="1"/>
</dbReference>
<dbReference type="STRING" id="1692.BMAGN_1081"/>
<dbReference type="GO" id="GO:0034599">
    <property type="term" value="P:cellular response to oxidative stress"/>
    <property type="evidence" value="ECO:0007669"/>
    <property type="project" value="TreeGrafter"/>
</dbReference>
<dbReference type="EMBL" id="JGZB01000002">
    <property type="protein sequence ID" value="KFI69311.1"/>
    <property type="molecule type" value="Genomic_DNA"/>
</dbReference>
<dbReference type="Gene3D" id="3.30.1060.10">
    <property type="entry name" value="Peptide methionine sulphoxide reductase MsrA"/>
    <property type="match status" value="1"/>
</dbReference>
<dbReference type="GO" id="GO:0033744">
    <property type="term" value="F:L-methionine:thioredoxin-disulfide S-oxidoreductase activity"/>
    <property type="evidence" value="ECO:0007669"/>
    <property type="project" value="RHEA"/>
</dbReference>
<dbReference type="InterPro" id="IPR002569">
    <property type="entry name" value="Met_Sox_Rdtase_MsrA_dom"/>
</dbReference>
<comment type="catalytic activity">
    <reaction evidence="3 4">
        <text>[thioredoxin]-disulfide + L-methionine + H2O = L-methionine (S)-S-oxide + [thioredoxin]-dithiol</text>
        <dbReference type="Rhea" id="RHEA:19993"/>
        <dbReference type="Rhea" id="RHEA-COMP:10698"/>
        <dbReference type="Rhea" id="RHEA-COMP:10700"/>
        <dbReference type="ChEBI" id="CHEBI:15377"/>
        <dbReference type="ChEBI" id="CHEBI:29950"/>
        <dbReference type="ChEBI" id="CHEBI:50058"/>
        <dbReference type="ChEBI" id="CHEBI:57844"/>
        <dbReference type="ChEBI" id="CHEBI:58772"/>
        <dbReference type="EC" id="1.8.4.11"/>
    </reaction>
</comment>
<comment type="similarity">
    <text evidence="4">Belongs to the MsrA Met sulfoxide reductase family.</text>
</comment>
<comment type="catalytic activity">
    <reaction evidence="2 4">
        <text>L-methionyl-[protein] + [thioredoxin]-disulfide + H2O = L-methionyl-(S)-S-oxide-[protein] + [thioredoxin]-dithiol</text>
        <dbReference type="Rhea" id="RHEA:14217"/>
        <dbReference type="Rhea" id="RHEA-COMP:10698"/>
        <dbReference type="Rhea" id="RHEA-COMP:10700"/>
        <dbReference type="Rhea" id="RHEA-COMP:12313"/>
        <dbReference type="Rhea" id="RHEA-COMP:12315"/>
        <dbReference type="ChEBI" id="CHEBI:15377"/>
        <dbReference type="ChEBI" id="CHEBI:16044"/>
        <dbReference type="ChEBI" id="CHEBI:29950"/>
        <dbReference type="ChEBI" id="CHEBI:44120"/>
        <dbReference type="ChEBI" id="CHEBI:50058"/>
        <dbReference type="EC" id="1.8.4.11"/>
    </reaction>
</comment>
<dbReference type="InterPro" id="IPR036509">
    <property type="entry name" value="Met_Sox_Rdtase_MsrA_sf"/>
</dbReference>
<feature type="domain" description="Peptide methionine sulphoxide reductase MsrA" evidence="5">
    <location>
        <begin position="5"/>
        <end position="155"/>
    </location>
</feature>
<comment type="caution">
    <text evidence="6">The sequence shown here is derived from an EMBL/GenBank/DDBJ whole genome shotgun (WGS) entry which is preliminary data.</text>
</comment>
<dbReference type="GO" id="GO:0008113">
    <property type="term" value="F:peptide-methionine (S)-S-oxide reductase activity"/>
    <property type="evidence" value="ECO:0007669"/>
    <property type="project" value="UniProtKB-UniRule"/>
</dbReference>
<dbReference type="NCBIfam" id="TIGR00401">
    <property type="entry name" value="msrA"/>
    <property type="match status" value="1"/>
</dbReference>
<dbReference type="PANTHER" id="PTHR42799">
    <property type="entry name" value="MITOCHONDRIAL PEPTIDE METHIONINE SULFOXIDE REDUCTASE"/>
    <property type="match status" value="1"/>
</dbReference>
<keyword evidence="7" id="KW-1185">Reference proteome</keyword>
<evidence type="ECO:0000313" key="6">
    <source>
        <dbReference type="EMBL" id="KFI69311.1"/>
    </source>
</evidence>
<name>A0A087BE61_9BIFI</name>
<accession>A0A087BE61</accession>
<reference evidence="6 7" key="1">
    <citation type="submission" date="2014-03" db="EMBL/GenBank/DDBJ databases">
        <title>Genomics of Bifidobacteria.</title>
        <authorList>
            <person name="Ventura M."/>
            <person name="Milani C."/>
            <person name="Lugli G.A."/>
        </authorList>
    </citation>
    <scope>NUCLEOTIDE SEQUENCE [LARGE SCALE GENOMIC DNA]</scope>
    <source>
        <strain evidence="6 7">LMG 11591</strain>
    </source>
</reference>
<proteinExistence type="inferred from homology"/>
<sequence length="170" mass="18970">MNLREIYVAGGCFWGTQAYFQRIPGIVDTQVGYANSAIDHPSYQQVCSGLTGAAETVRLTYDPSVISLPLILEAYSRTIDPTLVNRQGNDRGTQYRTGIYWTDPVDEPVVREFLDDLAECVGEPVAIECGPLRNFFAAETYHQDYLVKNPGGYCHVNLSDADRFVAEHLK</sequence>
<evidence type="ECO:0000259" key="5">
    <source>
        <dbReference type="Pfam" id="PF01625"/>
    </source>
</evidence>
<evidence type="ECO:0000256" key="1">
    <source>
        <dbReference type="ARBA" id="ARBA00023002"/>
    </source>
</evidence>
<evidence type="ECO:0000256" key="2">
    <source>
        <dbReference type="ARBA" id="ARBA00047806"/>
    </source>
</evidence>
<dbReference type="EC" id="1.8.4.11" evidence="4"/>